<dbReference type="PRINTS" id="PR00081">
    <property type="entry name" value="GDHRDH"/>
</dbReference>
<dbReference type="SMART" id="SM00822">
    <property type="entry name" value="PKS_KR"/>
    <property type="match status" value="1"/>
</dbReference>
<sequence>MCIFTLKGKTALITGGGTGIGLGIAEQFVKAGAKVVITGRRENILKEAVCKLGNSAYYFVHDATQLSSIDNLLSSIEKEVAPVDILVNNAGRHLKKEVLDITDEQFAQVIELNLNTVFAFSREFARHCVRRNQPGNILLISSMSALVALDGVTAYAASKAGLQGLILGLTADLSRQGIRVNAIAPGFIESEMMLDIMKKFPEREKKVKQRILLDRWGLPEDIGKAALFLCSDAASYVTGVILPVDGGMSHSF</sequence>
<organism evidence="4 5">
    <name type="scientific">Parabacteroides segnis</name>
    <dbReference type="NCBI Taxonomy" id="2763058"/>
    <lineage>
        <taxon>Bacteria</taxon>
        <taxon>Pseudomonadati</taxon>
        <taxon>Bacteroidota</taxon>
        <taxon>Bacteroidia</taxon>
        <taxon>Bacteroidales</taxon>
        <taxon>Tannerellaceae</taxon>
        <taxon>Parabacteroides</taxon>
    </lineage>
</organism>
<protein>
    <submittedName>
        <fullName evidence="4">SDR family oxidoreductase</fullName>
    </submittedName>
</protein>
<dbReference type="EMBL" id="JACOOI010000006">
    <property type="protein sequence ID" value="MBC5642777.1"/>
    <property type="molecule type" value="Genomic_DNA"/>
</dbReference>
<keyword evidence="5" id="KW-1185">Reference proteome</keyword>
<dbReference type="PANTHER" id="PTHR43669:SF3">
    <property type="entry name" value="ALCOHOL DEHYDROGENASE, PUTATIVE (AFU_ORTHOLOGUE AFUA_3G03445)-RELATED"/>
    <property type="match status" value="1"/>
</dbReference>
<dbReference type="NCBIfam" id="NF005559">
    <property type="entry name" value="PRK07231.1"/>
    <property type="match status" value="1"/>
</dbReference>
<feature type="domain" description="Ketoreductase" evidence="3">
    <location>
        <begin position="9"/>
        <end position="186"/>
    </location>
</feature>
<dbReference type="SUPFAM" id="SSF51735">
    <property type="entry name" value="NAD(P)-binding Rossmann-fold domains"/>
    <property type="match status" value="1"/>
</dbReference>
<dbReference type="RefSeq" id="WP_186958931.1">
    <property type="nucleotide sequence ID" value="NZ_JACOOI010000006.1"/>
</dbReference>
<proteinExistence type="inferred from homology"/>
<comment type="caution">
    <text evidence="4">The sequence shown here is derived from an EMBL/GenBank/DDBJ whole genome shotgun (WGS) entry which is preliminary data.</text>
</comment>
<accession>A0ABR7DZ43</accession>
<evidence type="ECO:0000259" key="3">
    <source>
        <dbReference type="SMART" id="SM00822"/>
    </source>
</evidence>
<reference evidence="4 5" key="1">
    <citation type="submission" date="2020-08" db="EMBL/GenBank/DDBJ databases">
        <title>Genome public.</title>
        <authorList>
            <person name="Liu C."/>
            <person name="Sun Q."/>
        </authorList>
    </citation>
    <scope>NUCLEOTIDE SEQUENCE [LARGE SCALE GENOMIC DNA]</scope>
    <source>
        <strain evidence="4 5">BX2</strain>
    </source>
</reference>
<keyword evidence="2" id="KW-0560">Oxidoreductase</keyword>
<evidence type="ECO:0000313" key="5">
    <source>
        <dbReference type="Proteomes" id="UP000644010"/>
    </source>
</evidence>
<dbReference type="InterPro" id="IPR002347">
    <property type="entry name" value="SDR_fam"/>
</dbReference>
<evidence type="ECO:0000256" key="1">
    <source>
        <dbReference type="ARBA" id="ARBA00006484"/>
    </source>
</evidence>
<dbReference type="PANTHER" id="PTHR43669">
    <property type="entry name" value="5-KETO-D-GLUCONATE 5-REDUCTASE"/>
    <property type="match status" value="1"/>
</dbReference>
<evidence type="ECO:0000313" key="4">
    <source>
        <dbReference type="EMBL" id="MBC5642777.1"/>
    </source>
</evidence>
<dbReference type="InterPro" id="IPR057326">
    <property type="entry name" value="KR_dom"/>
</dbReference>
<dbReference type="Proteomes" id="UP000644010">
    <property type="component" value="Unassembled WGS sequence"/>
</dbReference>
<dbReference type="InterPro" id="IPR036291">
    <property type="entry name" value="NAD(P)-bd_dom_sf"/>
</dbReference>
<dbReference type="CDD" id="cd05233">
    <property type="entry name" value="SDR_c"/>
    <property type="match status" value="1"/>
</dbReference>
<dbReference type="PRINTS" id="PR00080">
    <property type="entry name" value="SDRFAMILY"/>
</dbReference>
<evidence type="ECO:0000256" key="2">
    <source>
        <dbReference type="ARBA" id="ARBA00023002"/>
    </source>
</evidence>
<dbReference type="Pfam" id="PF13561">
    <property type="entry name" value="adh_short_C2"/>
    <property type="match status" value="1"/>
</dbReference>
<gene>
    <name evidence="4" type="ORF">H8S77_07745</name>
</gene>
<name>A0ABR7DZ43_9BACT</name>
<dbReference type="Gene3D" id="3.40.50.720">
    <property type="entry name" value="NAD(P)-binding Rossmann-like Domain"/>
    <property type="match status" value="1"/>
</dbReference>
<comment type="similarity">
    <text evidence="1">Belongs to the short-chain dehydrogenases/reductases (SDR) family.</text>
</comment>